<evidence type="ECO:0000313" key="7">
    <source>
        <dbReference type="Proteomes" id="UP000240883"/>
    </source>
</evidence>
<sequence length="1156" mass="127829">MTDLNMLKRTLRQAVQKVATSNLTQTLSESQYSAGFEILVQDSGWQTYQNFIIPQLEKLFHSDFKSHAQISVLEIGPGPKSVLGYLPGHCREKIRKYTAFEPNSLFCEQLEKWIGTKSSSQHTQSPFPGLKKLPKIFRDPFGLQRMRSQHLGTDSRLAEKFDLILLCHSMYGMGHKQKVIEETLELLVEKPQSGMVVVFHRDEPLYLDGLVCHQYAPFPDGVISVKDNDTSLDYFSAFIAGITYQYPDMDKIVRAQWRKICRSLGRQEKEHAETLTFRAPEAMMVFNHHAISLPEIMAQVPFVKDSIVKNREARFRRPASILRPTKVHHIQNIVHWALKHGTNLTIVGGGHSGQCHWNNIVAVDMSAFNSISIVSEKQCEGDPSAHPYPLAVVGAGCKTGEIISKTMVAGLTVPLGARPSVGAGLWLQGGIGHLSRLYGMACDAIVGAVMVSVDFGQILCVGLVPDGHVPPDSVRPKNEAEILWTIKGAGTNFGIIVSVTFKAFPAPTFSVGNWILPLDNDSEAQRKIANFTIIASEKDPSCSSADAYLYCDAEKLHMGVTVFESSTTVLKSPVLSVTNPIPNWGEGKWSGPMNCEELFDAEMYVSTMHGGHGGGKTSSFKRCLFLNRVGEEEVALRLIKAIKSRPTHLCYLHLLHGGGAVRNVPADTAFGCRDWDFACVITGVWPREEDGTAIERRAVDWVYRTAAELLPVSSGVYSADLGPGPRDAGLATHAFGINHRRLCCLKLELDPFNLLAYACPLRLPSPNSKQKLVLLITGESGAGKDYCAEIWASTIPKYTRSNLKVRVASISDKTKQEYAAATGADIDRLLRDRAYKEYHRVTLTEFFHEQVKNRPNLPEKHFTSVVNESHDVDVLFVTGMREEAPVASLSHLVPEIRLIEVYIQTNPDTRLNRMGFSQSAETLDSEHKTSALGYRPCLIFDNSVNGLDMVTKFVEEKLVKYIHPDVERLAEMVSLVPNFPRPGIEFRHVLGIAQQPGGLALCTSLLKSHYPRDWTKVNAIVCCEAGGYIFASALAAKVHVPLVLIREAGKLPPPTISVTKSPSHVSSLTSHSPEKRMEMEQSVLSAGASVVFIDDVLATGETLCAVLKLLVKAGIDEENVEIMVVGEFPVHRGRLMLRKRGYERLHIQSLLIFGGA</sequence>
<dbReference type="GO" id="GO:0005737">
    <property type="term" value="C:cytoplasm"/>
    <property type="evidence" value="ECO:0007669"/>
    <property type="project" value="InterPro"/>
</dbReference>
<dbReference type="UniPathway" id="UPA00057">
    <property type="reaction ID" value="UER00099"/>
</dbReference>
<keyword evidence="2" id="KW-0285">Flavoprotein</keyword>
<dbReference type="InterPro" id="IPR050416">
    <property type="entry name" value="FAD-linked_Oxidoreductase"/>
</dbReference>
<evidence type="ECO:0000256" key="1">
    <source>
        <dbReference type="ARBA" id="ARBA00005466"/>
    </source>
</evidence>
<dbReference type="SUPFAM" id="SSF53271">
    <property type="entry name" value="PRTase-like"/>
    <property type="match status" value="1"/>
</dbReference>
<dbReference type="SUPFAM" id="SSF56176">
    <property type="entry name" value="FAD-binding/transporter-associated domain-like"/>
    <property type="match status" value="1"/>
</dbReference>
<gene>
    <name evidence="6" type="ORF">BS50DRAFT_579742</name>
</gene>
<dbReference type="GO" id="GO:0004631">
    <property type="term" value="F:phosphomevalonate kinase activity"/>
    <property type="evidence" value="ECO:0007669"/>
    <property type="project" value="InterPro"/>
</dbReference>
<dbReference type="InterPro" id="IPR016169">
    <property type="entry name" value="FAD-bd_PCMH_sub2"/>
</dbReference>
<dbReference type="GO" id="GO:0016491">
    <property type="term" value="F:oxidoreductase activity"/>
    <property type="evidence" value="ECO:0007669"/>
    <property type="project" value="UniProtKB-KW"/>
</dbReference>
<comment type="similarity">
    <text evidence="1">Belongs to the oxygen-dependent FAD-linked oxidoreductase family.</text>
</comment>
<dbReference type="InterPro" id="IPR036318">
    <property type="entry name" value="FAD-bd_PCMH-like_sf"/>
</dbReference>
<reference evidence="6 7" key="1">
    <citation type="journal article" date="2018" name="Front. Microbiol.">
        <title>Genome-Wide Analysis of Corynespora cassiicola Leaf Fall Disease Putative Effectors.</title>
        <authorList>
            <person name="Lopez D."/>
            <person name="Ribeiro S."/>
            <person name="Label P."/>
            <person name="Fumanal B."/>
            <person name="Venisse J.S."/>
            <person name="Kohler A."/>
            <person name="de Oliveira R.R."/>
            <person name="Labutti K."/>
            <person name="Lipzen A."/>
            <person name="Lail K."/>
            <person name="Bauer D."/>
            <person name="Ohm R.A."/>
            <person name="Barry K.W."/>
            <person name="Spatafora J."/>
            <person name="Grigoriev I.V."/>
            <person name="Martin F.M."/>
            <person name="Pujade-Renaud V."/>
        </authorList>
    </citation>
    <scope>NUCLEOTIDE SEQUENCE [LARGE SCALE GENOMIC DNA]</scope>
    <source>
        <strain evidence="6 7">Philippines</strain>
    </source>
</reference>
<dbReference type="Proteomes" id="UP000240883">
    <property type="component" value="Unassembled WGS sequence"/>
</dbReference>
<evidence type="ECO:0000256" key="3">
    <source>
        <dbReference type="ARBA" id="ARBA00022827"/>
    </source>
</evidence>
<accession>A0A2T2N2R5</accession>
<dbReference type="InterPro" id="IPR027417">
    <property type="entry name" value="P-loop_NTPase"/>
</dbReference>
<dbReference type="AlphaFoldDB" id="A0A2T2N2R5"/>
<dbReference type="InterPro" id="IPR006094">
    <property type="entry name" value="Oxid_FAD_bind_N"/>
</dbReference>
<keyword evidence="7" id="KW-1185">Reference proteome</keyword>
<evidence type="ECO:0000259" key="5">
    <source>
        <dbReference type="PROSITE" id="PS51387"/>
    </source>
</evidence>
<dbReference type="Gene3D" id="3.40.50.150">
    <property type="entry name" value="Vaccinia Virus protein VP39"/>
    <property type="match status" value="1"/>
</dbReference>
<dbReference type="PANTHER" id="PTHR42973">
    <property type="entry name" value="BINDING OXIDOREDUCTASE, PUTATIVE (AFU_ORTHOLOGUE AFUA_1G17690)-RELATED"/>
    <property type="match status" value="1"/>
</dbReference>
<dbReference type="Pfam" id="PF00156">
    <property type="entry name" value="Pribosyltran"/>
    <property type="match status" value="1"/>
</dbReference>
<dbReference type="InterPro" id="IPR029057">
    <property type="entry name" value="PRTase-like"/>
</dbReference>
<dbReference type="InterPro" id="IPR029063">
    <property type="entry name" value="SAM-dependent_MTases_sf"/>
</dbReference>
<dbReference type="InterPro" id="IPR005919">
    <property type="entry name" value="Pmev_kin_anim"/>
</dbReference>
<dbReference type="GO" id="GO:0071949">
    <property type="term" value="F:FAD binding"/>
    <property type="evidence" value="ECO:0007669"/>
    <property type="project" value="InterPro"/>
</dbReference>
<protein>
    <recommendedName>
        <fullName evidence="5">FAD-binding PCMH-type domain-containing protein</fullName>
    </recommendedName>
</protein>
<dbReference type="InterPro" id="IPR000836">
    <property type="entry name" value="PRTase_dom"/>
</dbReference>
<dbReference type="InterPro" id="IPR016166">
    <property type="entry name" value="FAD-bd_PCMH"/>
</dbReference>
<dbReference type="GO" id="GO:0006695">
    <property type="term" value="P:cholesterol biosynthetic process"/>
    <property type="evidence" value="ECO:0007669"/>
    <property type="project" value="InterPro"/>
</dbReference>
<dbReference type="PROSITE" id="PS51387">
    <property type="entry name" value="FAD_PCMH"/>
    <property type="match status" value="1"/>
</dbReference>
<dbReference type="PANTHER" id="PTHR42973:SF25">
    <property type="entry name" value="PHOSPHOMEVALONATE KINASE"/>
    <property type="match status" value="1"/>
</dbReference>
<dbReference type="Gene3D" id="3.40.50.300">
    <property type="entry name" value="P-loop containing nucleotide triphosphate hydrolases"/>
    <property type="match status" value="1"/>
</dbReference>
<dbReference type="Gene3D" id="3.40.462.20">
    <property type="match status" value="1"/>
</dbReference>
<dbReference type="Pfam" id="PF01565">
    <property type="entry name" value="FAD_binding_4"/>
    <property type="match status" value="1"/>
</dbReference>
<dbReference type="Gene3D" id="3.40.50.2020">
    <property type="match status" value="1"/>
</dbReference>
<keyword evidence="3" id="KW-0274">FAD</keyword>
<keyword evidence="4" id="KW-0560">Oxidoreductase</keyword>
<feature type="domain" description="FAD-binding PCMH-type" evidence="5">
    <location>
        <begin position="314"/>
        <end position="506"/>
    </location>
</feature>
<organism evidence="6 7">
    <name type="scientific">Corynespora cassiicola Philippines</name>
    <dbReference type="NCBI Taxonomy" id="1448308"/>
    <lineage>
        <taxon>Eukaryota</taxon>
        <taxon>Fungi</taxon>
        <taxon>Dikarya</taxon>
        <taxon>Ascomycota</taxon>
        <taxon>Pezizomycotina</taxon>
        <taxon>Dothideomycetes</taxon>
        <taxon>Pleosporomycetidae</taxon>
        <taxon>Pleosporales</taxon>
        <taxon>Corynesporascaceae</taxon>
        <taxon>Corynespora</taxon>
    </lineage>
</organism>
<dbReference type="CDD" id="cd06223">
    <property type="entry name" value="PRTases_typeI"/>
    <property type="match status" value="1"/>
</dbReference>
<name>A0A2T2N2R5_CORCC</name>
<dbReference type="OrthoDB" id="363185at2759"/>
<dbReference type="GO" id="GO:0019287">
    <property type="term" value="P:isopentenyl diphosphate biosynthetic process, mevalonate pathway"/>
    <property type="evidence" value="ECO:0007669"/>
    <property type="project" value="UniProtKB-UniPathway"/>
</dbReference>
<dbReference type="Gene3D" id="3.30.465.10">
    <property type="match status" value="1"/>
</dbReference>
<evidence type="ECO:0000256" key="2">
    <source>
        <dbReference type="ARBA" id="ARBA00022630"/>
    </source>
</evidence>
<dbReference type="STRING" id="1448308.A0A2T2N2R5"/>
<dbReference type="Pfam" id="PF04275">
    <property type="entry name" value="P-mevalo_kinase"/>
    <property type="match status" value="1"/>
</dbReference>
<dbReference type="EMBL" id="KZ678153">
    <property type="protein sequence ID" value="PSN59710.1"/>
    <property type="molecule type" value="Genomic_DNA"/>
</dbReference>
<evidence type="ECO:0000313" key="6">
    <source>
        <dbReference type="EMBL" id="PSN59710.1"/>
    </source>
</evidence>
<proteinExistence type="inferred from homology"/>
<evidence type="ECO:0000256" key="4">
    <source>
        <dbReference type="ARBA" id="ARBA00023002"/>
    </source>
</evidence>